<dbReference type="Proteomes" id="UP001148786">
    <property type="component" value="Unassembled WGS sequence"/>
</dbReference>
<feature type="transmembrane region" description="Helical" evidence="8">
    <location>
        <begin position="94"/>
        <end position="114"/>
    </location>
</feature>
<evidence type="ECO:0000256" key="5">
    <source>
        <dbReference type="ARBA" id="ARBA00022989"/>
    </source>
</evidence>
<feature type="transmembrane region" description="Helical" evidence="8">
    <location>
        <begin position="120"/>
        <end position="144"/>
    </location>
</feature>
<evidence type="ECO:0000256" key="2">
    <source>
        <dbReference type="ARBA" id="ARBA00010992"/>
    </source>
</evidence>
<feature type="transmembrane region" description="Helical" evidence="8">
    <location>
        <begin position="268"/>
        <end position="288"/>
    </location>
</feature>
<protein>
    <recommendedName>
        <fullName evidence="9">Major facilitator superfamily (MFS) profile domain-containing protein</fullName>
    </recommendedName>
</protein>
<feature type="transmembrane region" description="Helical" evidence="8">
    <location>
        <begin position="238"/>
        <end position="261"/>
    </location>
</feature>
<dbReference type="PROSITE" id="PS50850">
    <property type="entry name" value="MFS"/>
    <property type="match status" value="1"/>
</dbReference>
<evidence type="ECO:0000256" key="7">
    <source>
        <dbReference type="ARBA" id="ARBA00049119"/>
    </source>
</evidence>
<dbReference type="InterPro" id="IPR003663">
    <property type="entry name" value="Sugar/inositol_transpt"/>
</dbReference>
<feature type="transmembrane region" description="Helical" evidence="8">
    <location>
        <begin position="39"/>
        <end position="59"/>
    </location>
</feature>
<dbReference type="GO" id="GO:0015149">
    <property type="term" value="F:hexose transmembrane transporter activity"/>
    <property type="evidence" value="ECO:0007669"/>
    <property type="project" value="TreeGrafter"/>
</dbReference>
<dbReference type="SUPFAM" id="SSF103473">
    <property type="entry name" value="MFS general substrate transporter"/>
    <property type="match status" value="1"/>
</dbReference>
<sequence>MSDLTFSLVTAIFTVGGLAGSLLANSFIDSWGRRGTHRFCAILVALGAALMGLSSNLYFLLLGRVIIGLGNGLSLCVGPIFLAEIAPSSISGSIGVLTQLAIVFGIMITQFIGINLATPALWRFVFFISFCLAALQAFSASVVVESPAFLLKQGRLEDHKHAAYRLWAEESLLNEDYEEPRAASPDNVTFSQVFTSKELREPLMIVCYGMLAQQVSGINAGAVLYYSNDILAKSLPELGPYVSLGVTVINVIMTFPPIILIERLGRRPLLLLSTLGGMASVGALGYGLDSGASTFSSLAIITFVMSFATGLGPIPFVMIPEVSPPYAVSSLSSVALSLNWIVNFIVGFSFLPLRNLLAGGDRFKEGRIFYLFVFLLGFSAFLLFRVYRP</sequence>
<dbReference type="PANTHER" id="PTHR23503">
    <property type="entry name" value="SOLUTE CARRIER FAMILY 2"/>
    <property type="match status" value="1"/>
</dbReference>
<keyword evidence="5 8" id="KW-1133">Transmembrane helix</keyword>
<gene>
    <name evidence="10" type="ORF">NLJ89_g8336</name>
</gene>
<keyword evidence="3" id="KW-0813">Transport</keyword>
<evidence type="ECO:0000313" key="10">
    <source>
        <dbReference type="EMBL" id="KAJ3503651.1"/>
    </source>
</evidence>
<dbReference type="InterPro" id="IPR005828">
    <property type="entry name" value="MFS_sugar_transport-like"/>
</dbReference>
<feature type="transmembrane region" description="Helical" evidence="8">
    <location>
        <begin position="65"/>
        <end position="82"/>
    </location>
</feature>
<dbReference type="OrthoDB" id="4540492at2759"/>
<keyword evidence="4 8" id="KW-0812">Transmembrane</keyword>
<evidence type="ECO:0000259" key="9">
    <source>
        <dbReference type="PROSITE" id="PS50850"/>
    </source>
</evidence>
<evidence type="ECO:0000256" key="4">
    <source>
        <dbReference type="ARBA" id="ARBA00022692"/>
    </source>
</evidence>
<evidence type="ECO:0000256" key="1">
    <source>
        <dbReference type="ARBA" id="ARBA00004141"/>
    </source>
</evidence>
<keyword evidence="6 8" id="KW-0472">Membrane</keyword>
<evidence type="ECO:0000256" key="6">
    <source>
        <dbReference type="ARBA" id="ARBA00023136"/>
    </source>
</evidence>
<evidence type="ECO:0000256" key="3">
    <source>
        <dbReference type="ARBA" id="ARBA00022448"/>
    </source>
</evidence>
<comment type="catalytic activity">
    <reaction evidence="7">
        <text>myo-inositol(out) + H(+)(out) = myo-inositol(in) + H(+)(in)</text>
        <dbReference type="Rhea" id="RHEA:60364"/>
        <dbReference type="ChEBI" id="CHEBI:15378"/>
        <dbReference type="ChEBI" id="CHEBI:17268"/>
    </reaction>
</comment>
<proteinExistence type="inferred from homology"/>
<dbReference type="PRINTS" id="PR00171">
    <property type="entry name" value="SUGRTRNSPORT"/>
</dbReference>
<feature type="transmembrane region" description="Helical" evidence="8">
    <location>
        <begin position="6"/>
        <end position="27"/>
    </location>
</feature>
<dbReference type="Gene3D" id="1.20.1250.20">
    <property type="entry name" value="MFS general substrate transporter like domains"/>
    <property type="match status" value="1"/>
</dbReference>
<evidence type="ECO:0000313" key="11">
    <source>
        <dbReference type="Proteomes" id="UP001148786"/>
    </source>
</evidence>
<dbReference type="PANTHER" id="PTHR23503:SF8">
    <property type="entry name" value="FACILITATED GLUCOSE TRANSPORTER PROTEIN 1"/>
    <property type="match status" value="1"/>
</dbReference>
<reference evidence="10" key="1">
    <citation type="submission" date="2022-07" db="EMBL/GenBank/DDBJ databases">
        <title>Genome Sequence of Agrocybe chaxingu.</title>
        <authorList>
            <person name="Buettner E."/>
        </authorList>
    </citation>
    <scope>NUCLEOTIDE SEQUENCE</scope>
    <source>
        <strain evidence="10">MP-N11</strain>
    </source>
</reference>
<dbReference type="Pfam" id="PF00083">
    <property type="entry name" value="Sugar_tr"/>
    <property type="match status" value="1"/>
</dbReference>
<comment type="subcellular location">
    <subcellularLocation>
        <location evidence="1">Membrane</location>
        <topology evidence="1">Multi-pass membrane protein</topology>
    </subcellularLocation>
</comment>
<dbReference type="InterPro" id="IPR045263">
    <property type="entry name" value="GLUT"/>
</dbReference>
<feature type="transmembrane region" description="Helical" evidence="8">
    <location>
        <begin position="205"/>
        <end position="226"/>
    </location>
</feature>
<feature type="domain" description="Major facilitator superfamily (MFS) profile" evidence="9">
    <location>
        <begin position="1"/>
        <end position="389"/>
    </location>
</feature>
<feature type="transmembrane region" description="Helical" evidence="8">
    <location>
        <begin position="326"/>
        <end position="348"/>
    </location>
</feature>
<evidence type="ECO:0000256" key="8">
    <source>
        <dbReference type="SAM" id="Phobius"/>
    </source>
</evidence>
<comment type="caution">
    <text evidence="10">The sequence shown here is derived from an EMBL/GenBank/DDBJ whole genome shotgun (WGS) entry which is preliminary data.</text>
</comment>
<dbReference type="GO" id="GO:0016020">
    <property type="term" value="C:membrane"/>
    <property type="evidence" value="ECO:0007669"/>
    <property type="project" value="UniProtKB-SubCell"/>
</dbReference>
<dbReference type="InterPro" id="IPR036259">
    <property type="entry name" value="MFS_trans_sf"/>
</dbReference>
<organism evidence="10 11">
    <name type="scientific">Agrocybe chaxingu</name>
    <dbReference type="NCBI Taxonomy" id="84603"/>
    <lineage>
        <taxon>Eukaryota</taxon>
        <taxon>Fungi</taxon>
        <taxon>Dikarya</taxon>
        <taxon>Basidiomycota</taxon>
        <taxon>Agaricomycotina</taxon>
        <taxon>Agaricomycetes</taxon>
        <taxon>Agaricomycetidae</taxon>
        <taxon>Agaricales</taxon>
        <taxon>Agaricineae</taxon>
        <taxon>Strophariaceae</taxon>
        <taxon>Agrocybe</taxon>
    </lineage>
</organism>
<dbReference type="EMBL" id="JANKHO010001112">
    <property type="protein sequence ID" value="KAJ3503651.1"/>
    <property type="molecule type" value="Genomic_DNA"/>
</dbReference>
<dbReference type="InterPro" id="IPR020846">
    <property type="entry name" value="MFS_dom"/>
</dbReference>
<feature type="transmembrane region" description="Helical" evidence="8">
    <location>
        <begin position="368"/>
        <end position="387"/>
    </location>
</feature>
<accession>A0A9W8K1Y9</accession>
<dbReference type="AlphaFoldDB" id="A0A9W8K1Y9"/>
<feature type="transmembrane region" description="Helical" evidence="8">
    <location>
        <begin position="294"/>
        <end position="314"/>
    </location>
</feature>
<name>A0A9W8K1Y9_9AGAR</name>
<keyword evidence="11" id="KW-1185">Reference proteome</keyword>
<comment type="similarity">
    <text evidence="2">Belongs to the major facilitator superfamily. Sugar transporter (TC 2.A.1.1) family.</text>
</comment>